<dbReference type="PANTHER" id="PTHR46401:SF2">
    <property type="entry name" value="GLYCOSYLTRANSFERASE WBBK-RELATED"/>
    <property type="match status" value="1"/>
</dbReference>
<dbReference type="SUPFAM" id="SSF53756">
    <property type="entry name" value="UDP-Glycosyltransferase/glycogen phosphorylase"/>
    <property type="match status" value="1"/>
</dbReference>
<dbReference type="CDD" id="cd03801">
    <property type="entry name" value="GT4_PimA-like"/>
    <property type="match status" value="1"/>
</dbReference>
<sequence>MNKFLIHHRSQHHASNSGYGRLMDYLDAEVIYGSTKFPYRLAKIFAGFQTQAKGNYTTGSTLKAIELYKQLKENKGQNNVVHFLNGERDIRHLGFFKRSFPNTRFCASFHKPPEILKQTIPNPAALQKLDAAIAVGINQVDFLKDWLQIDDIAYIPHGVDTQFFVPDIYNKKRNTLLFVGQHLRDFETFNKTVPTLAEKVKDLKVNVVIHPAYKDKILPHSCVNILTGVKDEQLRLLYQEASLLYLPMLDSTACNSLLEAMACGLPIITSKVGGNEIYLKDTSNVLCESGNVGKFIDETVALLQVESRLEAIGKTSRKKALELEWSNIAKDVQGFYKKLN</sequence>
<evidence type="ECO:0000313" key="2">
    <source>
        <dbReference type="EMBL" id="QQX76788.1"/>
    </source>
</evidence>
<gene>
    <name evidence="2" type="ORF">JK629_00505</name>
</gene>
<evidence type="ECO:0000313" key="3">
    <source>
        <dbReference type="Proteomes" id="UP000629420"/>
    </source>
</evidence>
<name>A0ABX7DS10_9FLAO</name>
<reference evidence="2 3" key="1">
    <citation type="submission" date="2021-01" db="EMBL/GenBank/DDBJ databases">
        <title>Aequorivita sp. strain KX20305, a bacterium isolated from the sediment collected at a cold seep field in South China Sea.</title>
        <authorList>
            <person name="Zhang H."/>
            <person name="Li C."/>
        </authorList>
    </citation>
    <scope>NUCLEOTIDE SEQUENCE [LARGE SCALE GENOMIC DNA]</scope>
    <source>
        <strain evidence="2 3">KX20305</strain>
    </source>
</reference>
<dbReference type="Gene3D" id="3.40.50.2000">
    <property type="entry name" value="Glycogen Phosphorylase B"/>
    <property type="match status" value="2"/>
</dbReference>
<organism evidence="2 3">
    <name type="scientific">Aequorivita iocasae</name>
    <dbReference type="NCBI Taxonomy" id="2803865"/>
    <lineage>
        <taxon>Bacteria</taxon>
        <taxon>Pseudomonadati</taxon>
        <taxon>Bacteroidota</taxon>
        <taxon>Flavobacteriia</taxon>
        <taxon>Flavobacteriales</taxon>
        <taxon>Flavobacteriaceae</taxon>
        <taxon>Aequorivita</taxon>
    </lineage>
</organism>
<proteinExistence type="predicted"/>
<keyword evidence="1" id="KW-0808">Transferase</keyword>
<dbReference type="Pfam" id="PF13692">
    <property type="entry name" value="Glyco_trans_1_4"/>
    <property type="match status" value="1"/>
</dbReference>
<dbReference type="PANTHER" id="PTHR46401">
    <property type="entry name" value="GLYCOSYLTRANSFERASE WBBK-RELATED"/>
    <property type="match status" value="1"/>
</dbReference>
<dbReference type="RefSeq" id="WP_202336654.1">
    <property type="nucleotide sequence ID" value="NZ_CP068439.1"/>
</dbReference>
<protein>
    <submittedName>
        <fullName evidence="2">Glycosyltransferase</fullName>
    </submittedName>
</protein>
<keyword evidence="3" id="KW-1185">Reference proteome</keyword>
<dbReference type="EMBL" id="CP068439">
    <property type="protein sequence ID" value="QQX76788.1"/>
    <property type="molecule type" value="Genomic_DNA"/>
</dbReference>
<evidence type="ECO:0000256" key="1">
    <source>
        <dbReference type="ARBA" id="ARBA00022679"/>
    </source>
</evidence>
<accession>A0ABX7DS10</accession>
<dbReference type="Proteomes" id="UP000629420">
    <property type="component" value="Chromosome"/>
</dbReference>